<gene>
    <name evidence="16" type="primary">LOC121107213</name>
</gene>
<dbReference type="InterPro" id="IPR018851">
    <property type="entry name" value="Borealin_N"/>
</dbReference>
<protein>
    <recommendedName>
        <fullName evidence="10">Borealin</fullName>
    </recommendedName>
    <alternativeName>
        <fullName evidence="11">Cell division cycle-associated protein 8</fullName>
    </alternativeName>
</protein>
<comment type="subcellular location">
    <subcellularLocation>
        <location evidence="2">Chromosome</location>
        <location evidence="2">Centromere</location>
    </subcellularLocation>
    <subcellularLocation>
        <location evidence="1">Nucleus</location>
    </subcellularLocation>
</comment>
<dbReference type="Ensembl" id="ENSGALT00010071270.1">
    <property type="protein sequence ID" value="ENSGALP00010043961.1"/>
    <property type="gene ID" value="ENSGALG00010029474.1"/>
</dbReference>
<dbReference type="GO" id="GO:0051301">
    <property type="term" value="P:cell division"/>
    <property type="evidence" value="ECO:0007669"/>
    <property type="project" value="UniProtKB-KW"/>
</dbReference>
<keyword evidence="13" id="KW-0812">Transmembrane</keyword>
<evidence type="ECO:0000256" key="9">
    <source>
        <dbReference type="ARBA" id="ARBA00023328"/>
    </source>
</evidence>
<evidence type="ECO:0000256" key="8">
    <source>
        <dbReference type="ARBA" id="ARBA00023306"/>
    </source>
</evidence>
<keyword evidence="5" id="KW-0132">Cell division</keyword>
<dbReference type="OrthoDB" id="9110827at2759"/>
<keyword evidence="13" id="KW-0472">Membrane</keyword>
<feature type="transmembrane region" description="Helical" evidence="13">
    <location>
        <begin position="287"/>
        <end position="307"/>
    </location>
</feature>
<organism evidence="16 17">
    <name type="scientific">Gallus gallus</name>
    <name type="common">Chicken</name>
    <dbReference type="NCBI Taxonomy" id="9031"/>
    <lineage>
        <taxon>Eukaryota</taxon>
        <taxon>Metazoa</taxon>
        <taxon>Chordata</taxon>
        <taxon>Craniata</taxon>
        <taxon>Vertebrata</taxon>
        <taxon>Euteleostomi</taxon>
        <taxon>Archelosauria</taxon>
        <taxon>Archosauria</taxon>
        <taxon>Dinosauria</taxon>
        <taxon>Saurischia</taxon>
        <taxon>Theropoda</taxon>
        <taxon>Coelurosauria</taxon>
        <taxon>Aves</taxon>
        <taxon>Neognathae</taxon>
        <taxon>Galloanserae</taxon>
        <taxon>Galliformes</taxon>
        <taxon>Phasianidae</taxon>
        <taxon>Phasianinae</taxon>
        <taxon>Gallus</taxon>
    </lineage>
</organism>
<evidence type="ECO:0000313" key="16">
    <source>
        <dbReference type="Ensembl" id="ENSGALP00010043961.1"/>
    </source>
</evidence>
<comment type="similarity">
    <text evidence="3">Belongs to the borealin family.</text>
</comment>
<evidence type="ECO:0000256" key="6">
    <source>
        <dbReference type="ARBA" id="ARBA00022776"/>
    </source>
</evidence>
<evidence type="ECO:0000256" key="12">
    <source>
        <dbReference type="SAM" id="MobiDB-lite"/>
    </source>
</evidence>
<accession>A0A8V1AII8</accession>
<evidence type="ECO:0000313" key="17">
    <source>
        <dbReference type="Proteomes" id="UP000000539"/>
    </source>
</evidence>
<dbReference type="GO" id="GO:0032133">
    <property type="term" value="C:chromosome passenger complex"/>
    <property type="evidence" value="ECO:0000318"/>
    <property type="project" value="GO_Central"/>
</dbReference>
<reference evidence="16" key="2">
    <citation type="submission" date="2025-08" db="UniProtKB">
        <authorList>
            <consortium name="Ensembl"/>
        </authorList>
    </citation>
    <scope>IDENTIFICATION</scope>
    <source>
        <strain evidence="16">broiler</strain>
    </source>
</reference>
<dbReference type="GeneTree" id="ENSGT00390000011115"/>
<dbReference type="Gene3D" id="6.10.250.1900">
    <property type="match status" value="1"/>
</dbReference>
<keyword evidence="8" id="KW-0131">Cell cycle</keyword>
<dbReference type="GO" id="GO:0000070">
    <property type="term" value="P:mitotic sister chromatid segregation"/>
    <property type="evidence" value="ECO:0000318"/>
    <property type="project" value="GO_Central"/>
</dbReference>
<evidence type="ECO:0000256" key="5">
    <source>
        <dbReference type="ARBA" id="ARBA00022618"/>
    </source>
</evidence>
<dbReference type="PANTHER" id="PTHR16040:SF6">
    <property type="entry name" value="BOREALIN"/>
    <property type="match status" value="1"/>
</dbReference>
<dbReference type="Proteomes" id="UP000000539">
    <property type="component" value="Chromosome 19"/>
</dbReference>
<name>A0A8V1AII8_CHICK</name>
<dbReference type="Pfam" id="PF10444">
    <property type="entry name" value="Nbl1_Borealin_N"/>
    <property type="match status" value="1"/>
</dbReference>
<evidence type="ECO:0000256" key="4">
    <source>
        <dbReference type="ARBA" id="ARBA00022454"/>
    </source>
</evidence>
<dbReference type="GO" id="GO:0051233">
    <property type="term" value="C:spindle midzone"/>
    <property type="evidence" value="ECO:0000318"/>
    <property type="project" value="GO_Central"/>
</dbReference>
<evidence type="ECO:0000256" key="2">
    <source>
        <dbReference type="ARBA" id="ARBA00004584"/>
    </source>
</evidence>
<dbReference type="GO" id="GO:0000775">
    <property type="term" value="C:chromosome, centromeric region"/>
    <property type="evidence" value="ECO:0000318"/>
    <property type="project" value="GO_Central"/>
</dbReference>
<reference evidence="16" key="1">
    <citation type="submission" date="2020-11" db="EMBL/GenBank/DDBJ databases">
        <title>Gallus gallus (Chicken) genome, bGalGal1, GRCg7b, maternal haplotype autosomes + Z &amp; W.</title>
        <authorList>
            <person name="Warren W."/>
            <person name="Formenti G."/>
            <person name="Fedrigo O."/>
            <person name="Haase B."/>
            <person name="Mountcastle J."/>
            <person name="Balacco J."/>
            <person name="Tracey A."/>
            <person name="Schneider V."/>
            <person name="Okimoto R."/>
            <person name="Cheng H."/>
            <person name="Hawken R."/>
            <person name="Howe K."/>
            <person name="Jarvis E.D."/>
        </authorList>
    </citation>
    <scope>NUCLEOTIDE SEQUENCE [LARGE SCALE GENOMIC DNA]</scope>
    <source>
        <strain evidence="16">Broiler</strain>
    </source>
</reference>
<dbReference type="Gene3D" id="6.10.140.560">
    <property type="match status" value="1"/>
</dbReference>
<evidence type="ECO:0000256" key="3">
    <source>
        <dbReference type="ARBA" id="ARBA00009914"/>
    </source>
</evidence>
<dbReference type="GO" id="GO:0005634">
    <property type="term" value="C:nucleus"/>
    <property type="evidence" value="ECO:0007669"/>
    <property type="project" value="UniProtKB-SubCell"/>
</dbReference>
<evidence type="ECO:0000259" key="14">
    <source>
        <dbReference type="Pfam" id="PF10444"/>
    </source>
</evidence>
<keyword evidence="13" id="KW-1133">Transmembrane helix</keyword>
<evidence type="ECO:0000256" key="1">
    <source>
        <dbReference type="ARBA" id="ARBA00004123"/>
    </source>
</evidence>
<dbReference type="InterPro" id="IPR046466">
    <property type="entry name" value="Borealin_C"/>
</dbReference>
<keyword evidence="6" id="KW-0498">Mitosis</keyword>
<dbReference type="AlphaFoldDB" id="A0A8V1AII8"/>
<feature type="domain" description="Borealin C-terminal" evidence="15">
    <location>
        <begin position="182"/>
        <end position="287"/>
    </location>
</feature>
<keyword evidence="4" id="KW-0158">Chromosome</keyword>
<evidence type="ECO:0000256" key="7">
    <source>
        <dbReference type="ARBA" id="ARBA00023242"/>
    </source>
</evidence>
<evidence type="ECO:0000256" key="10">
    <source>
        <dbReference type="ARBA" id="ARBA00040949"/>
    </source>
</evidence>
<dbReference type="InterPro" id="IPR018867">
    <property type="entry name" value="Cell_div_borealin"/>
</dbReference>
<keyword evidence="9" id="KW-0137">Centromere</keyword>
<feature type="compositionally biased region" description="Basic residues" evidence="12">
    <location>
        <begin position="167"/>
        <end position="184"/>
    </location>
</feature>
<keyword evidence="7" id="KW-0539">Nucleus</keyword>
<feature type="region of interest" description="Disordered" evidence="12">
    <location>
        <begin position="145"/>
        <end position="186"/>
    </location>
</feature>
<reference evidence="16" key="3">
    <citation type="submission" date="2025-09" db="UniProtKB">
        <authorList>
            <consortium name="Ensembl"/>
        </authorList>
    </citation>
    <scope>IDENTIFICATION</scope>
    <source>
        <strain evidence="16">broiler</strain>
    </source>
</reference>
<proteinExistence type="inferred from homology"/>
<sequence>MAPARRKAAAGARGRKLSAFLKDFDREVRSRVEQLRTNGERLVKEMENLYDVELLRLPAALREMNWLEFFAKGGSQKVVEEAVTADLGITEINKLTAELIQTPLKIVTKEKSKQGIEATEEAAEVPLLPPAKKAKHDSQLLLEQAAASTNPRNGKVRTSTKKAPVSRSRRAPSARVKRVSKRSSKSSFITPATGRNLDLCARGGASIVTPRFDSRVFKTPGLRTPAVNERVYTISANGSPLADMMSSLPFLGGGESIRLTASDLTKKNLLHLNPEARGIMKKLSVSLFLSFFLFFFSFLSFFFFFFFCSRPEAIMQPCLCP</sequence>
<evidence type="ECO:0000256" key="13">
    <source>
        <dbReference type="SAM" id="Phobius"/>
    </source>
</evidence>
<feature type="domain" description="Borealin N-terminal" evidence="14">
    <location>
        <begin position="16"/>
        <end position="72"/>
    </location>
</feature>
<dbReference type="PANTHER" id="PTHR16040">
    <property type="entry name" value="AUSTRALIN, ISOFORM A-RELATED"/>
    <property type="match status" value="1"/>
</dbReference>
<evidence type="ECO:0000256" key="11">
    <source>
        <dbReference type="ARBA" id="ARBA00041323"/>
    </source>
</evidence>
<dbReference type="Pfam" id="PF10512">
    <property type="entry name" value="Borealin"/>
    <property type="match status" value="1"/>
</dbReference>
<keyword evidence="17" id="KW-1185">Reference proteome</keyword>
<evidence type="ECO:0000259" key="15">
    <source>
        <dbReference type="Pfam" id="PF10512"/>
    </source>
</evidence>